<evidence type="ECO:0000256" key="1">
    <source>
        <dbReference type="SAM" id="MobiDB-lite"/>
    </source>
</evidence>
<dbReference type="PANTHER" id="PTHR34978">
    <property type="entry name" value="POSSIBLE SENSOR-TRANSDUCER PROTEIN BLAR"/>
    <property type="match status" value="1"/>
</dbReference>
<evidence type="ECO:0000313" key="5">
    <source>
        <dbReference type="Proteomes" id="UP000266568"/>
    </source>
</evidence>
<dbReference type="CDD" id="cd07341">
    <property type="entry name" value="M56_BlaR1_MecR1_like"/>
    <property type="match status" value="1"/>
</dbReference>
<gene>
    <name evidence="4" type="ORF">DFR49_4245</name>
</gene>
<proteinExistence type="predicted"/>
<keyword evidence="2" id="KW-0812">Transmembrane</keyword>
<accession>A0A397NGP7</accession>
<dbReference type="EMBL" id="QXDC01000006">
    <property type="protein sequence ID" value="RIA35468.1"/>
    <property type="molecule type" value="Genomic_DNA"/>
</dbReference>
<dbReference type="InterPro" id="IPR008756">
    <property type="entry name" value="Peptidase_M56"/>
</dbReference>
<feature type="region of interest" description="Disordered" evidence="1">
    <location>
        <begin position="341"/>
        <end position="383"/>
    </location>
</feature>
<evidence type="ECO:0000256" key="2">
    <source>
        <dbReference type="SAM" id="Phobius"/>
    </source>
</evidence>
<feature type="compositionally biased region" description="Pro residues" evidence="1">
    <location>
        <begin position="353"/>
        <end position="381"/>
    </location>
</feature>
<comment type="caution">
    <text evidence="4">The sequence shown here is derived from an EMBL/GenBank/DDBJ whole genome shotgun (WGS) entry which is preliminary data.</text>
</comment>
<feature type="domain" description="Peptidase M56" evidence="3">
    <location>
        <begin position="13"/>
        <end position="273"/>
    </location>
</feature>
<feature type="transmembrane region" description="Helical" evidence="2">
    <location>
        <begin position="281"/>
        <end position="302"/>
    </location>
</feature>
<dbReference type="RefSeq" id="WP_245968684.1">
    <property type="nucleotide sequence ID" value="NZ_QXDC01000006.1"/>
</dbReference>
<dbReference type="AlphaFoldDB" id="A0A397NGP7"/>
<keyword evidence="2" id="KW-0472">Membrane</keyword>
<keyword evidence="5" id="KW-1185">Reference proteome</keyword>
<sequence>MSTGPLIAWGVETLIAMTLLMLLVLALRGAVRRQFGSQVAYALWALPALRLLLPPLPSDWRAAAAAPIARASETITMVVVQPLGLAPTGAAQTPLGLALVALWGAGAAGFFCWHLVAHARFCRRMLAGRVREAVADDGIRVVETDAATGPLAFGVLRKYIAFPRDFAERYDEDERDLALAHERGHHARGDLIANWAALLVLAVHWFNPIAWRAFRAFRADQEMANDARVLAGKSATFRHVYACAIVKAAHGGAVSAACHLHTINDLKGRLKMLSTRKTSRARLASGIAAVALVTATGLGVTASGTQAAETIRTRVSRTIGVDLPNSGAVWTIAPFGAASAGAGSGDVQDTALPLPPAPPETVPPSAAPAAPPAVPAPPAPPATATWSWTSADQDAVAGDVRTMKRVQVIKDGKVVTDNIMADMPEISSRNCTITDKNDDLVIHDDSGKRPKIIICTDRIEKVSADAARVAANSARIERDAYRSALDGLRKARSSMADNARLSAADRSEALAAIDESIREIQHDMDKTGTDN</sequence>
<dbReference type="InterPro" id="IPR052173">
    <property type="entry name" value="Beta-lactam_resp_regulator"/>
</dbReference>
<dbReference type="Pfam" id="PF05569">
    <property type="entry name" value="Peptidase_M56"/>
    <property type="match status" value="1"/>
</dbReference>
<feature type="transmembrane region" description="Helical" evidence="2">
    <location>
        <begin position="6"/>
        <end position="27"/>
    </location>
</feature>
<feature type="transmembrane region" description="Helical" evidence="2">
    <location>
        <begin position="95"/>
        <end position="116"/>
    </location>
</feature>
<dbReference type="PANTHER" id="PTHR34978:SF3">
    <property type="entry name" value="SLR0241 PROTEIN"/>
    <property type="match status" value="1"/>
</dbReference>
<name>A0A397NGP7_9SPHN</name>
<protein>
    <submittedName>
        <fullName evidence="4">Beta-lactamase regulating signal transducer with metallopeptidase domain</fullName>
    </submittedName>
</protein>
<reference evidence="4 5" key="1">
    <citation type="submission" date="2018-08" db="EMBL/GenBank/DDBJ databases">
        <title>Genomic Encyclopedia of Type Strains, Phase IV (KMG-IV): sequencing the most valuable type-strain genomes for metagenomic binning, comparative biology and taxonomic classification.</title>
        <authorList>
            <person name="Goeker M."/>
        </authorList>
    </citation>
    <scope>NUCLEOTIDE SEQUENCE [LARGE SCALE GENOMIC DNA]</scope>
    <source>
        <strain evidence="4 5">DSM 25527</strain>
    </source>
</reference>
<evidence type="ECO:0000313" key="4">
    <source>
        <dbReference type="EMBL" id="RIA35468.1"/>
    </source>
</evidence>
<evidence type="ECO:0000259" key="3">
    <source>
        <dbReference type="Pfam" id="PF05569"/>
    </source>
</evidence>
<organism evidence="4 5">
    <name type="scientific">Hephaestia caeni</name>
    <dbReference type="NCBI Taxonomy" id="645617"/>
    <lineage>
        <taxon>Bacteria</taxon>
        <taxon>Pseudomonadati</taxon>
        <taxon>Pseudomonadota</taxon>
        <taxon>Alphaproteobacteria</taxon>
        <taxon>Sphingomonadales</taxon>
        <taxon>Sphingomonadaceae</taxon>
        <taxon>Hephaestia</taxon>
    </lineage>
</organism>
<dbReference type="Proteomes" id="UP000266568">
    <property type="component" value="Unassembled WGS sequence"/>
</dbReference>
<keyword evidence="2" id="KW-1133">Transmembrane helix</keyword>